<dbReference type="GeneID" id="64661289"/>
<feature type="region of interest" description="Disordered" evidence="1">
    <location>
        <begin position="366"/>
        <end position="401"/>
    </location>
</feature>
<keyword evidence="3" id="KW-1185">Reference proteome</keyword>
<sequence length="401" mass="43931">MVEEFEKIKTSGMSKLVNITAHTRLAEVNSSFAAMVSKAEALKERVGTESLIVTVNVVSQFVRTLLREDPMKLGIKMESTVLAGLAPQNVLSMSYTDRKLAAKQGIRSGLNESLVKVTENPNTTLEFIRYERMVQEHLAKLVGWCHNEWGNPSNLKGGVDTLEALAWAVSDEKCKFVRITRQEADERIKHIKAGEILTPNKVDQEPEESPVIPVDSNTYTNQIDHLPTSMSSSSPTSPEHAMPLTPAQNVASGPAPRTTSEITNDLIDPALRASPSIPNVSISSPPLATETSSSHGSHTESLLPNTQPPNGNPFLLTPSASNSTLLQSNVLAILTNHKRGAQHVADGLRVPSKRRRKLTEKAALYVASRKSKKSKRDRKSTAVVESDEENRWEDVNNASTY</sequence>
<comment type="caution">
    <text evidence="2">The sequence shown here is derived from an EMBL/GenBank/DDBJ whole genome shotgun (WGS) entry which is preliminary data.</text>
</comment>
<accession>A0AAD4HMG5</accession>
<evidence type="ECO:0000313" key="2">
    <source>
        <dbReference type="EMBL" id="KAG1900854.1"/>
    </source>
</evidence>
<reference evidence="2" key="1">
    <citation type="journal article" date="2020" name="New Phytol.">
        <title>Comparative genomics reveals dynamic genome evolution in host specialist ectomycorrhizal fungi.</title>
        <authorList>
            <person name="Lofgren L.A."/>
            <person name="Nguyen N.H."/>
            <person name="Vilgalys R."/>
            <person name="Ruytinx J."/>
            <person name="Liao H.L."/>
            <person name="Branco S."/>
            <person name="Kuo A."/>
            <person name="LaButti K."/>
            <person name="Lipzen A."/>
            <person name="Andreopoulos W."/>
            <person name="Pangilinan J."/>
            <person name="Riley R."/>
            <person name="Hundley H."/>
            <person name="Na H."/>
            <person name="Barry K."/>
            <person name="Grigoriev I.V."/>
            <person name="Stajich J.E."/>
            <person name="Kennedy P.G."/>
        </authorList>
    </citation>
    <scope>NUCLEOTIDE SEQUENCE</scope>
    <source>
        <strain evidence="2">FC203</strain>
    </source>
</reference>
<feature type="compositionally biased region" description="Low complexity" evidence="1">
    <location>
        <begin position="227"/>
        <end position="238"/>
    </location>
</feature>
<evidence type="ECO:0000313" key="3">
    <source>
        <dbReference type="Proteomes" id="UP001195769"/>
    </source>
</evidence>
<feature type="compositionally biased region" description="Basic residues" evidence="1">
    <location>
        <begin position="369"/>
        <end position="378"/>
    </location>
</feature>
<feature type="compositionally biased region" description="Low complexity" evidence="1">
    <location>
        <begin position="274"/>
        <end position="301"/>
    </location>
</feature>
<gene>
    <name evidence="2" type="ORF">F5891DRAFT_1188352</name>
</gene>
<dbReference type="Proteomes" id="UP001195769">
    <property type="component" value="Unassembled WGS sequence"/>
</dbReference>
<feature type="compositionally biased region" description="Polar residues" evidence="1">
    <location>
        <begin position="246"/>
        <end position="263"/>
    </location>
</feature>
<organism evidence="2 3">
    <name type="scientific">Suillus fuscotomentosus</name>
    <dbReference type="NCBI Taxonomy" id="1912939"/>
    <lineage>
        <taxon>Eukaryota</taxon>
        <taxon>Fungi</taxon>
        <taxon>Dikarya</taxon>
        <taxon>Basidiomycota</taxon>
        <taxon>Agaricomycotina</taxon>
        <taxon>Agaricomycetes</taxon>
        <taxon>Agaricomycetidae</taxon>
        <taxon>Boletales</taxon>
        <taxon>Suillineae</taxon>
        <taxon>Suillaceae</taxon>
        <taxon>Suillus</taxon>
    </lineage>
</organism>
<dbReference type="RefSeq" id="XP_041226430.1">
    <property type="nucleotide sequence ID" value="XM_041366991.1"/>
</dbReference>
<proteinExistence type="predicted"/>
<name>A0AAD4HMG5_9AGAM</name>
<protein>
    <submittedName>
        <fullName evidence="2">Uncharacterized protein</fullName>
    </submittedName>
</protein>
<feature type="region of interest" description="Disordered" evidence="1">
    <location>
        <begin position="225"/>
        <end position="314"/>
    </location>
</feature>
<dbReference type="EMBL" id="JABBWK010000025">
    <property type="protein sequence ID" value="KAG1900854.1"/>
    <property type="molecule type" value="Genomic_DNA"/>
</dbReference>
<dbReference type="AlphaFoldDB" id="A0AAD4HMG5"/>
<evidence type="ECO:0000256" key="1">
    <source>
        <dbReference type="SAM" id="MobiDB-lite"/>
    </source>
</evidence>